<keyword evidence="11" id="KW-1185">Reference proteome</keyword>
<feature type="domain" description="EF-hand" evidence="9">
    <location>
        <begin position="94"/>
        <end position="129"/>
    </location>
</feature>
<evidence type="ECO:0000256" key="4">
    <source>
        <dbReference type="ARBA" id="ARBA00023774"/>
    </source>
</evidence>
<keyword evidence="2" id="KW-0677">Repeat</keyword>
<dbReference type="OMA" id="LKFAFRM"/>
<evidence type="ECO:0000256" key="2">
    <source>
        <dbReference type="ARBA" id="ARBA00022737"/>
    </source>
</evidence>
<protein>
    <recommendedName>
        <fullName evidence="6">Calcineurin subunit B</fullName>
    </recommendedName>
    <alternativeName>
        <fullName evidence="7">Calcineurin regulatory subunit</fullName>
    </alternativeName>
    <alternativeName>
        <fullName evidence="8">Protein phosphatase 2B regulatory subunit</fullName>
    </alternativeName>
</protein>
<dbReference type="AlphaFoldDB" id="A0A0L0HUQ3"/>
<dbReference type="InterPro" id="IPR002048">
    <property type="entry name" value="EF_hand_dom"/>
</dbReference>
<evidence type="ECO:0000256" key="1">
    <source>
        <dbReference type="ARBA" id="ARBA00022723"/>
    </source>
</evidence>
<evidence type="ECO:0000313" key="11">
    <source>
        <dbReference type="Proteomes" id="UP000053201"/>
    </source>
</evidence>
<name>A0A0L0HUQ3_SPIPD</name>
<dbReference type="InterPro" id="IPR018247">
    <property type="entry name" value="EF_Hand_1_Ca_BS"/>
</dbReference>
<dbReference type="GO" id="GO:0000272">
    <property type="term" value="P:polysaccharide catabolic process"/>
    <property type="evidence" value="ECO:0007669"/>
    <property type="project" value="InterPro"/>
</dbReference>
<dbReference type="STRING" id="645134.A0A0L0HUQ3"/>
<evidence type="ECO:0000259" key="9">
    <source>
        <dbReference type="PROSITE" id="PS50222"/>
    </source>
</evidence>
<dbReference type="eggNOG" id="KOG0034">
    <property type="taxonomic scope" value="Eukaryota"/>
</dbReference>
<gene>
    <name evidence="10" type="ORF">SPPG_00562</name>
</gene>
<dbReference type="RefSeq" id="XP_016612902.1">
    <property type="nucleotide sequence ID" value="XM_016748890.1"/>
</dbReference>
<reference evidence="10 11" key="1">
    <citation type="submission" date="2009-08" db="EMBL/GenBank/DDBJ databases">
        <title>The Genome Sequence of Spizellomyces punctatus strain DAOM BR117.</title>
        <authorList>
            <consortium name="The Broad Institute Genome Sequencing Platform"/>
            <person name="Russ C."/>
            <person name="Cuomo C."/>
            <person name="Shea T."/>
            <person name="Young S.K."/>
            <person name="Zeng Q."/>
            <person name="Koehrsen M."/>
            <person name="Haas B."/>
            <person name="Borodovsky M."/>
            <person name="Guigo R."/>
            <person name="Alvarado L."/>
            <person name="Berlin A."/>
            <person name="Bochicchio J."/>
            <person name="Borenstein D."/>
            <person name="Chapman S."/>
            <person name="Chen Z."/>
            <person name="Engels R."/>
            <person name="Freedman E."/>
            <person name="Gellesch M."/>
            <person name="Goldberg J."/>
            <person name="Griggs A."/>
            <person name="Gujja S."/>
            <person name="Heiman D."/>
            <person name="Hepburn T."/>
            <person name="Howarth C."/>
            <person name="Jen D."/>
            <person name="Larson L."/>
            <person name="Lewis B."/>
            <person name="Mehta T."/>
            <person name="Park D."/>
            <person name="Pearson M."/>
            <person name="Roberts A."/>
            <person name="Saif S."/>
            <person name="Shenoy N."/>
            <person name="Sisk P."/>
            <person name="Stolte C."/>
            <person name="Sykes S."/>
            <person name="Thomson T."/>
            <person name="Walk T."/>
            <person name="White J."/>
            <person name="Yandava C."/>
            <person name="Burger G."/>
            <person name="Gray M.W."/>
            <person name="Holland P.W.H."/>
            <person name="King N."/>
            <person name="Lang F.B.F."/>
            <person name="Roger A.J."/>
            <person name="Ruiz-Trillo I."/>
            <person name="Lander E."/>
            <person name="Nusbaum C."/>
        </authorList>
    </citation>
    <scope>NUCLEOTIDE SEQUENCE [LARGE SCALE GENOMIC DNA]</scope>
    <source>
        <strain evidence="10 11">DAOM BR117</strain>
    </source>
</reference>
<feature type="domain" description="EF-hand" evidence="9">
    <location>
        <begin position="151"/>
        <end position="171"/>
    </location>
</feature>
<comment type="similarity">
    <text evidence="4">Belongs to the calcineurin regulatory subunit family.</text>
</comment>
<dbReference type="Pfam" id="PF13499">
    <property type="entry name" value="EF-hand_7"/>
    <property type="match status" value="1"/>
</dbReference>
<accession>A0A0L0HUQ3</accession>
<dbReference type="OrthoDB" id="191686at2759"/>
<feature type="domain" description="EF-hand" evidence="9">
    <location>
        <begin position="25"/>
        <end position="60"/>
    </location>
</feature>
<evidence type="ECO:0000256" key="8">
    <source>
        <dbReference type="ARBA" id="ARBA00032848"/>
    </source>
</evidence>
<dbReference type="InParanoid" id="A0A0L0HUQ3"/>
<evidence type="ECO:0000256" key="5">
    <source>
        <dbReference type="ARBA" id="ARBA00023792"/>
    </source>
</evidence>
<dbReference type="EMBL" id="KQ257450">
    <property type="protein sequence ID" value="KND04863.1"/>
    <property type="molecule type" value="Genomic_DNA"/>
</dbReference>
<sequence>MGQESSRLQPEELEELQSISTFSEAQIKTLYSRFKHLDKDNSGSISIEEMTAIPELAMNPLSRRVVAVFDLDGRNEVNFRQFVAALSVFSKQAKREQKLSFAFKVYDVNGDGVIDSSDLYHVLKLMVGTNLSDAQIQSLVDQTILEADVLDKDGAISFNEFKRAMFNADLENALTMEI</sequence>
<dbReference type="PROSITE" id="PS00448">
    <property type="entry name" value="CLOS_CELLULOSOME_RPT"/>
    <property type="match status" value="1"/>
</dbReference>
<organism evidence="10 11">
    <name type="scientific">Spizellomyces punctatus (strain DAOM BR117)</name>
    <dbReference type="NCBI Taxonomy" id="645134"/>
    <lineage>
        <taxon>Eukaryota</taxon>
        <taxon>Fungi</taxon>
        <taxon>Fungi incertae sedis</taxon>
        <taxon>Chytridiomycota</taxon>
        <taxon>Chytridiomycota incertae sedis</taxon>
        <taxon>Chytridiomycetes</taxon>
        <taxon>Spizellomycetales</taxon>
        <taxon>Spizellomycetaceae</taxon>
        <taxon>Spizellomyces</taxon>
    </lineage>
</organism>
<dbReference type="GeneID" id="27684282"/>
<dbReference type="Proteomes" id="UP000053201">
    <property type="component" value="Unassembled WGS sequence"/>
</dbReference>
<dbReference type="PANTHER" id="PTHR45942">
    <property type="entry name" value="PROTEIN PHOSPATASE 3 REGULATORY SUBUNIT B ALPHA ISOFORM TYPE 1"/>
    <property type="match status" value="1"/>
</dbReference>
<evidence type="ECO:0000256" key="3">
    <source>
        <dbReference type="ARBA" id="ARBA00022837"/>
    </source>
</evidence>
<proteinExistence type="inferred from homology"/>
<dbReference type="InterPro" id="IPR002105">
    <property type="entry name" value="Dockerin_1_rpt"/>
</dbReference>
<evidence type="ECO:0000313" key="10">
    <source>
        <dbReference type="EMBL" id="KND04863.1"/>
    </source>
</evidence>
<comment type="subunit">
    <text evidence="5">Composed of a catalytic subunit (A) and a regulatory subunit (B).</text>
</comment>
<evidence type="ECO:0000256" key="6">
    <source>
        <dbReference type="ARBA" id="ARBA00023832"/>
    </source>
</evidence>
<dbReference type="SMART" id="SM00054">
    <property type="entry name" value="EFh"/>
    <property type="match status" value="4"/>
</dbReference>
<keyword evidence="3" id="KW-0106">Calcium</keyword>
<dbReference type="InterPro" id="IPR011992">
    <property type="entry name" value="EF-hand-dom_pair"/>
</dbReference>
<dbReference type="PROSITE" id="PS00018">
    <property type="entry name" value="EF_HAND_1"/>
    <property type="match status" value="2"/>
</dbReference>
<dbReference type="GO" id="GO:0004553">
    <property type="term" value="F:hydrolase activity, hydrolyzing O-glycosyl compounds"/>
    <property type="evidence" value="ECO:0007669"/>
    <property type="project" value="InterPro"/>
</dbReference>
<keyword evidence="1" id="KW-0479">Metal-binding</keyword>
<dbReference type="VEuPathDB" id="FungiDB:SPPG_00562"/>
<dbReference type="GO" id="GO:0005509">
    <property type="term" value="F:calcium ion binding"/>
    <property type="evidence" value="ECO:0007669"/>
    <property type="project" value="InterPro"/>
</dbReference>
<dbReference type="PROSITE" id="PS50222">
    <property type="entry name" value="EF_HAND_2"/>
    <property type="match status" value="3"/>
</dbReference>
<dbReference type="FunFam" id="1.10.238.10:FF:000001">
    <property type="entry name" value="Calmodulin 1"/>
    <property type="match status" value="1"/>
</dbReference>
<evidence type="ECO:0000256" key="7">
    <source>
        <dbReference type="ARBA" id="ARBA00031295"/>
    </source>
</evidence>
<dbReference type="Gene3D" id="1.10.238.10">
    <property type="entry name" value="EF-hand"/>
    <property type="match status" value="1"/>
</dbReference>
<dbReference type="CDD" id="cd00051">
    <property type="entry name" value="EFh"/>
    <property type="match status" value="1"/>
</dbReference>
<dbReference type="SUPFAM" id="SSF47473">
    <property type="entry name" value="EF-hand"/>
    <property type="match status" value="1"/>
</dbReference>
<dbReference type="Pfam" id="PF13202">
    <property type="entry name" value="EF-hand_5"/>
    <property type="match status" value="1"/>
</dbReference>